<feature type="domain" description="Reverse transcriptase" evidence="1">
    <location>
        <begin position="320"/>
        <end position="570"/>
    </location>
</feature>
<reference evidence="2 3" key="1">
    <citation type="submission" date="2017-11" db="EMBL/GenBank/DDBJ databases">
        <title>De novo assembly and phasing of dikaryotic genomes from two isolates of Puccinia coronata f. sp. avenae, the causal agent of oat crown rust.</title>
        <authorList>
            <person name="Miller M.E."/>
            <person name="Zhang Y."/>
            <person name="Omidvar V."/>
            <person name="Sperschneider J."/>
            <person name="Schwessinger B."/>
            <person name="Raley C."/>
            <person name="Palmer J.M."/>
            <person name="Garnica D."/>
            <person name="Upadhyaya N."/>
            <person name="Rathjen J."/>
            <person name="Taylor J.M."/>
            <person name="Park R.F."/>
            <person name="Dodds P.N."/>
            <person name="Hirsch C.D."/>
            <person name="Kianian S.F."/>
            <person name="Figueroa M."/>
        </authorList>
    </citation>
    <scope>NUCLEOTIDE SEQUENCE [LARGE SCALE GENOMIC DNA]</scope>
    <source>
        <strain evidence="2">12SD80</strain>
    </source>
</reference>
<dbReference type="Proteomes" id="UP000235392">
    <property type="component" value="Unassembled WGS sequence"/>
</dbReference>
<name>A0A2N5TFX4_9BASI</name>
<dbReference type="EMBL" id="PGCI01000610">
    <property type="protein sequence ID" value="PLW24381.1"/>
    <property type="molecule type" value="Genomic_DNA"/>
</dbReference>
<dbReference type="CDD" id="cd01650">
    <property type="entry name" value="RT_nLTR_like"/>
    <property type="match status" value="1"/>
</dbReference>
<dbReference type="InterPro" id="IPR036691">
    <property type="entry name" value="Endo/exonu/phosph_ase_sf"/>
</dbReference>
<evidence type="ECO:0000313" key="2">
    <source>
        <dbReference type="EMBL" id="PLW24381.1"/>
    </source>
</evidence>
<accession>A0A2N5TFX4</accession>
<dbReference type="InterPro" id="IPR000477">
    <property type="entry name" value="RT_dom"/>
</dbReference>
<gene>
    <name evidence="2" type="ORF">PCASD_08397</name>
</gene>
<evidence type="ECO:0000259" key="1">
    <source>
        <dbReference type="PROSITE" id="PS50878"/>
    </source>
</evidence>
<dbReference type="Gene3D" id="3.60.10.10">
    <property type="entry name" value="Endonuclease/exonuclease/phosphatase"/>
    <property type="match status" value="1"/>
</dbReference>
<dbReference type="PANTHER" id="PTHR33481:SF1">
    <property type="entry name" value="ENDONUCLEASE_EXONUCLEASE_PHOSPHATASE DOMAIN-CONTAINING PROTEIN-RELATED"/>
    <property type="match status" value="1"/>
</dbReference>
<protein>
    <recommendedName>
        <fullName evidence="1">Reverse transcriptase domain-containing protein</fullName>
    </recommendedName>
</protein>
<comment type="caution">
    <text evidence="2">The sequence shown here is derived from an EMBL/GenBank/DDBJ whole genome shotgun (WGS) entry which is preliminary data.</text>
</comment>
<organism evidence="2 3">
    <name type="scientific">Puccinia coronata f. sp. avenae</name>
    <dbReference type="NCBI Taxonomy" id="200324"/>
    <lineage>
        <taxon>Eukaryota</taxon>
        <taxon>Fungi</taxon>
        <taxon>Dikarya</taxon>
        <taxon>Basidiomycota</taxon>
        <taxon>Pucciniomycotina</taxon>
        <taxon>Pucciniomycetes</taxon>
        <taxon>Pucciniales</taxon>
        <taxon>Pucciniaceae</taxon>
        <taxon>Puccinia</taxon>
    </lineage>
</organism>
<dbReference type="AlphaFoldDB" id="A0A2N5TFX4"/>
<dbReference type="PANTHER" id="PTHR33481">
    <property type="entry name" value="REVERSE TRANSCRIPTASE"/>
    <property type="match status" value="1"/>
</dbReference>
<evidence type="ECO:0000313" key="3">
    <source>
        <dbReference type="Proteomes" id="UP000235392"/>
    </source>
</evidence>
<proteinExistence type="predicted"/>
<sequence>MHLRQDAYPVTGHHSAKLTSPRHVPTYYSARGTGSTIDLIWSNFLASQLVGQSTVLLENHGLDHQAIELELNLLRPTTLTRQTRPNWGVVSPDLACQRLNKTTELLRLNPPSSTDEWVQRLTSGLSQVQDSFGKTVSDNPHRAKSWWCKKTLDPIVKTRNQARQWFILTKSAESADCYRQWNLYFRDVVKTLKWTKWLCFLERLDEDTLWKALRVTKAAKKNTIPPLWRPDGTLTSNKIEQAELLFKGTSCIPAPVDLADVPVRPLSRFVCYPQVSIEEVADCIKKIPPKRAPGIDGIANQLLKISSPSLAPTLTTIFNQSFSASSFPSPWKCAVTAIIPKSGKDDYTDPNVYRPIALLSGLGKIFELVITRQLTSWAERHNILADGHLGGRKGAGTEDALVLLDTWVRQKWNEKKYVAGLFLDVKSAYPSVHPRRLIQYLASLKCPAYLIGIVESFLENRSTTIRMDDFTSCPFNIDIGLPQGSPPLVILYILYNNSLLTKECSLASDSISIGYIDDVVHLAAAKSNHATLESLTNLGAHSLGWGSRFGAIFDKKESTVFVAHPESSLP</sequence>
<dbReference type="PROSITE" id="PS50878">
    <property type="entry name" value="RT_POL"/>
    <property type="match status" value="1"/>
</dbReference>
<dbReference type="Pfam" id="PF00078">
    <property type="entry name" value="RVT_1"/>
    <property type="match status" value="1"/>
</dbReference>